<name>A0A3N4VAX5_9GAMM</name>
<dbReference type="SUPFAM" id="SSF54427">
    <property type="entry name" value="NTF2-like"/>
    <property type="match status" value="1"/>
</dbReference>
<keyword evidence="3" id="KW-1185">Reference proteome</keyword>
<dbReference type="InterPro" id="IPR032710">
    <property type="entry name" value="NTF2-like_dom_sf"/>
</dbReference>
<gene>
    <name evidence="2" type="ORF">EDC50_1988</name>
</gene>
<proteinExistence type="predicted"/>
<feature type="domain" description="DUF4440" evidence="1">
    <location>
        <begin position="8"/>
        <end position="118"/>
    </location>
</feature>
<dbReference type="AlphaFoldDB" id="A0A3N4VAX5"/>
<protein>
    <submittedName>
        <fullName evidence="2">Uncharacterized protein (TIGR02246 family)</fullName>
    </submittedName>
</protein>
<dbReference type="RefSeq" id="WP_123770303.1">
    <property type="nucleotide sequence ID" value="NZ_RKQN01000002.1"/>
</dbReference>
<dbReference type="InterPro" id="IPR027843">
    <property type="entry name" value="DUF4440"/>
</dbReference>
<evidence type="ECO:0000313" key="2">
    <source>
        <dbReference type="EMBL" id="RPE80156.1"/>
    </source>
</evidence>
<evidence type="ECO:0000313" key="3">
    <source>
        <dbReference type="Proteomes" id="UP000269708"/>
    </source>
</evidence>
<dbReference type="InterPro" id="IPR011944">
    <property type="entry name" value="Steroid_delta5-4_isomerase"/>
</dbReference>
<reference evidence="2 3" key="1">
    <citation type="submission" date="2018-11" db="EMBL/GenBank/DDBJ databases">
        <title>Genomic Encyclopedia of Type Strains, Phase IV (KMG-IV): sequencing the most valuable type-strain genomes for metagenomic binning, comparative biology and taxonomic classification.</title>
        <authorList>
            <person name="Goeker M."/>
        </authorList>
    </citation>
    <scope>NUCLEOTIDE SEQUENCE [LARGE SCALE GENOMIC DNA]</scope>
    <source>
        <strain evidence="2 3">DSM 25623</strain>
    </source>
</reference>
<accession>A0A3N4VAX5</accession>
<dbReference type="NCBIfam" id="TIGR02246">
    <property type="entry name" value="SgcJ/EcaC family oxidoreductase"/>
    <property type="match status" value="1"/>
</dbReference>
<evidence type="ECO:0000259" key="1">
    <source>
        <dbReference type="Pfam" id="PF14534"/>
    </source>
</evidence>
<dbReference type="Proteomes" id="UP000269708">
    <property type="component" value="Unassembled WGS sequence"/>
</dbReference>
<dbReference type="OrthoDB" id="213636at2"/>
<dbReference type="EMBL" id="RKQN01000002">
    <property type="protein sequence ID" value="RPE80156.1"/>
    <property type="molecule type" value="Genomic_DNA"/>
</dbReference>
<dbReference type="Pfam" id="PF14534">
    <property type="entry name" value="DUF4440"/>
    <property type="match status" value="1"/>
</dbReference>
<organism evidence="2 3">
    <name type="scientific">Vulcaniibacterium tengchongense</name>
    <dbReference type="NCBI Taxonomy" id="1273429"/>
    <lineage>
        <taxon>Bacteria</taxon>
        <taxon>Pseudomonadati</taxon>
        <taxon>Pseudomonadota</taxon>
        <taxon>Gammaproteobacteria</taxon>
        <taxon>Lysobacterales</taxon>
        <taxon>Lysobacteraceae</taxon>
        <taxon>Vulcaniibacterium</taxon>
    </lineage>
</organism>
<dbReference type="Gene3D" id="3.10.450.50">
    <property type="match status" value="1"/>
</dbReference>
<comment type="caution">
    <text evidence="2">The sequence shown here is derived from an EMBL/GenBank/DDBJ whole genome shotgun (WGS) entry which is preliminary data.</text>
</comment>
<sequence length="132" mass="13906">MRSDEDAIRELVSTWMAATKAGDAGTVLSLIADDAVFLVPGQRPMRKADFAAAAAAQAGTDAPRFDGASEIQEIRVLGDWAFLWARLTVVATPPGGAPITRAGHTLSVLRKENGRWLLARDANLLAPAPGQG</sequence>